<evidence type="ECO:0000256" key="13">
    <source>
        <dbReference type="SAM" id="Phobius"/>
    </source>
</evidence>
<feature type="transmembrane region" description="Helical" evidence="13">
    <location>
        <begin position="996"/>
        <end position="1020"/>
    </location>
</feature>
<dbReference type="CDD" id="cd03244">
    <property type="entry name" value="ABCC_MRP_domain2"/>
    <property type="match status" value="1"/>
</dbReference>
<comment type="catalytic activity">
    <reaction evidence="12">
        <text>ATP + H2O + xenobioticSide 1 = ADP + phosphate + xenobioticSide 2.</text>
        <dbReference type="EC" id="7.6.2.2"/>
    </reaction>
</comment>
<evidence type="ECO:0000256" key="10">
    <source>
        <dbReference type="ARBA" id="ARBA00022989"/>
    </source>
</evidence>
<comment type="similarity">
    <text evidence="2">Belongs to the ABC transporter superfamily. ABCC family. Conjugate transporter (TC 3.A.1.208) subfamily.</text>
</comment>
<keyword evidence="8" id="KW-0067">ATP-binding</keyword>
<feature type="transmembrane region" description="Helical" evidence="13">
    <location>
        <begin position="578"/>
        <end position="604"/>
    </location>
</feature>
<feature type="transmembrane region" description="Helical" evidence="13">
    <location>
        <begin position="136"/>
        <end position="159"/>
    </location>
</feature>
<feature type="transmembrane region" description="Helical" evidence="13">
    <location>
        <begin position="1092"/>
        <end position="1111"/>
    </location>
</feature>
<dbReference type="SMART" id="SM00382">
    <property type="entry name" value="AAA"/>
    <property type="match status" value="2"/>
</dbReference>
<comment type="subcellular location">
    <subcellularLocation>
        <location evidence="1">Membrane</location>
        <topology evidence="1">Multi-pass membrane protein</topology>
    </subcellularLocation>
</comment>
<accession>T1JAN3</accession>
<dbReference type="FunFam" id="1.20.1560.10:FF:000037">
    <property type="entry name" value="ATP-binding cassette subfamily C member 10"/>
    <property type="match status" value="1"/>
</dbReference>
<dbReference type="Gene3D" id="1.20.1560.10">
    <property type="entry name" value="ABC transporter type 1, transmembrane domain"/>
    <property type="match status" value="2"/>
</dbReference>
<dbReference type="FunFam" id="3.40.50.300:FF:000997">
    <property type="entry name" value="Multidrug resistance-associated protein 1"/>
    <property type="match status" value="1"/>
</dbReference>
<dbReference type="CDD" id="cd03250">
    <property type="entry name" value="ABCC_MRP_domain1"/>
    <property type="match status" value="1"/>
</dbReference>
<evidence type="ECO:0000256" key="1">
    <source>
        <dbReference type="ARBA" id="ARBA00004141"/>
    </source>
</evidence>
<dbReference type="PROSITE" id="PS50893">
    <property type="entry name" value="ABC_TRANSPORTER_2"/>
    <property type="match status" value="2"/>
</dbReference>
<evidence type="ECO:0000256" key="9">
    <source>
        <dbReference type="ARBA" id="ARBA00022967"/>
    </source>
</evidence>
<evidence type="ECO:0000256" key="11">
    <source>
        <dbReference type="ARBA" id="ARBA00023136"/>
    </source>
</evidence>
<feature type="transmembrane region" description="Helical" evidence="13">
    <location>
        <begin position="401"/>
        <end position="422"/>
    </location>
</feature>
<dbReference type="PANTHER" id="PTHR24223:SF330">
    <property type="entry name" value="ATP-BINDING CASSETTE SUB-FAMILY C MEMBER 10"/>
    <property type="match status" value="1"/>
</dbReference>
<feature type="domain" description="ABC transporter" evidence="14">
    <location>
        <begin position="638"/>
        <end position="867"/>
    </location>
</feature>
<feature type="transmembrane region" description="Helical" evidence="13">
    <location>
        <begin position="171"/>
        <end position="192"/>
    </location>
</feature>
<dbReference type="InterPro" id="IPR011527">
    <property type="entry name" value="ABC1_TM_dom"/>
</dbReference>
<evidence type="ECO:0000256" key="6">
    <source>
        <dbReference type="ARBA" id="ARBA00022737"/>
    </source>
</evidence>
<evidence type="ECO:0000259" key="14">
    <source>
        <dbReference type="PROSITE" id="PS50893"/>
    </source>
</evidence>
<reference evidence="16" key="2">
    <citation type="submission" date="2015-02" db="UniProtKB">
        <authorList>
            <consortium name="EnsemblMetazoa"/>
        </authorList>
    </citation>
    <scope>IDENTIFICATION</scope>
</reference>
<evidence type="ECO:0000259" key="15">
    <source>
        <dbReference type="PROSITE" id="PS50929"/>
    </source>
</evidence>
<dbReference type="GO" id="GO:0016020">
    <property type="term" value="C:membrane"/>
    <property type="evidence" value="ECO:0007669"/>
    <property type="project" value="UniProtKB-SubCell"/>
</dbReference>
<keyword evidence="9" id="KW-1278">Translocase</keyword>
<feature type="domain" description="ABC transmembrane type-1" evidence="15">
    <location>
        <begin position="928"/>
        <end position="1232"/>
    </location>
</feature>
<keyword evidence="11 13" id="KW-0472">Membrane</keyword>
<keyword evidence="7" id="KW-0547">Nucleotide-binding</keyword>
<dbReference type="FunFam" id="3.40.50.300:FF:004162">
    <property type="entry name" value="ATP binding cassette subfamily C member 5"/>
    <property type="match status" value="1"/>
</dbReference>
<dbReference type="CDD" id="cd18605">
    <property type="entry name" value="ABC_6TM_MRP7_D2_like"/>
    <property type="match status" value="1"/>
</dbReference>
<dbReference type="GO" id="GO:0008559">
    <property type="term" value="F:ABC-type xenobiotic transporter activity"/>
    <property type="evidence" value="ECO:0007669"/>
    <property type="project" value="UniProtKB-EC"/>
</dbReference>
<dbReference type="eggNOG" id="KOG0054">
    <property type="taxonomic scope" value="Eukaryota"/>
</dbReference>
<feature type="transmembrane region" description="Helical" evidence="13">
    <location>
        <begin position="101"/>
        <end position="124"/>
    </location>
</feature>
<dbReference type="EMBL" id="JH432001">
    <property type="status" value="NOT_ANNOTATED_CDS"/>
    <property type="molecule type" value="Genomic_DNA"/>
</dbReference>
<evidence type="ECO:0000313" key="16">
    <source>
        <dbReference type="EnsemblMetazoa" id="SMAR010802-PA"/>
    </source>
</evidence>
<dbReference type="HOGENOM" id="CLU_000604_27_3_1"/>
<evidence type="ECO:0000256" key="12">
    <source>
        <dbReference type="ARBA" id="ARBA00034018"/>
    </source>
</evidence>
<reference evidence="17" key="1">
    <citation type="submission" date="2011-05" db="EMBL/GenBank/DDBJ databases">
        <authorList>
            <person name="Richards S.R."/>
            <person name="Qu J."/>
            <person name="Jiang H."/>
            <person name="Jhangiani S.N."/>
            <person name="Agravi P."/>
            <person name="Goodspeed R."/>
            <person name="Gross S."/>
            <person name="Mandapat C."/>
            <person name="Jackson L."/>
            <person name="Mathew T."/>
            <person name="Pu L."/>
            <person name="Thornton R."/>
            <person name="Saada N."/>
            <person name="Wilczek-Boney K.B."/>
            <person name="Lee S."/>
            <person name="Kovar C."/>
            <person name="Wu Y."/>
            <person name="Scherer S.E."/>
            <person name="Worley K.C."/>
            <person name="Muzny D.M."/>
            <person name="Gibbs R."/>
        </authorList>
    </citation>
    <scope>NUCLEOTIDE SEQUENCE</scope>
    <source>
        <strain evidence="17">Brora</strain>
    </source>
</reference>
<dbReference type="Proteomes" id="UP000014500">
    <property type="component" value="Unassembled WGS sequence"/>
</dbReference>
<keyword evidence="5 13" id="KW-0812">Transmembrane</keyword>
<dbReference type="Pfam" id="PF00664">
    <property type="entry name" value="ABC_membrane"/>
    <property type="match status" value="2"/>
</dbReference>
<keyword evidence="4" id="KW-0813">Transport</keyword>
<dbReference type="InterPro" id="IPR027417">
    <property type="entry name" value="P-loop_NTPase"/>
</dbReference>
<proteinExistence type="inferred from homology"/>
<dbReference type="SUPFAM" id="SSF90123">
    <property type="entry name" value="ABC transporter transmembrane region"/>
    <property type="match status" value="2"/>
</dbReference>
<feature type="transmembrane region" description="Helical" evidence="13">
    <location>
        <begin position="70"/>
        <end position="89"/>
    </location>
</feature>
<dbReference type="EnsemblMetazoa" id="SMAR010802-RA">
    <property type="protein sequence ID" value="SMAR010802-PA"/>
    <property type="gene ID" value="SMAR010802"/>
</dbReference>
<organism evidence="16 17">
    <name type="scientific">Strigamia maritima</name>
    <name type="common">European centipede</name>
    <name type="synonym">Geophilus maritimus</name>
    <dbReference type="NCBI Taxonomy" id="126957"/>
    <lineage>
        <taxon>Eukaryota</taxon>
        <taxon>Metazoa</taxon>
        <taxon>Ecdysozoa</taxon>
        <taxon>Arthropoda</taxon>
        <taxon>Myriapoda</taxon>
        <taxon>Chilopoda</taxon>
        <taxon>Pleurostigmophora</taxon>
        <taxon>Geophilomorpha</taxon>
        <taxon>Linotaeniidae</taxon>
        <taxon>Strigamia</taxon>
    </lineage>
</organism>
<sequence>MHMGLYLHIISPWDSREVRHHPDGMLFCKPMRPTMNPPIWFWKDLCNEQLNATTIWDPDTNTLNDCFESLVVKCPVYTIFAIISAYYAGYKKKRVKRKPPFTHLLTIRFIITFLILLCPIINFTLKKIHHQTTFSLVTYITFAVTISSWTIHLIYMVILRKGVTIDCRGPWVMILAWFFTWIVAAFDIMDVVKKSLSTADPEQVFLFASCILQVCYLATLVPKGMGEVVDYCPLLTVNIDEEEVEGFLESFRQGETPVWSDLGVAMHGTSLLNRLTFRWVLPMMDKGAKLLLQMPEHLFELPHGVRTSFVHTKFWILYKDFELRRGINRVLIDAESDNLTAARVVRKPVSLLRVLLSCFGSEYFLLAIPKFLSDSLTFCSPLLLNAVVSYKQDNTELRWHGYAYVGAMFGTTLMIAFLSTQFQFWMNNLALKIRAVIVTAIYRKCLATNVSNMMKLNTGEIVNYMSTDTDRIMNFCPSFHQFWSLPLQIAVCIVLLYLQVGLACLTGIGFVVILIPINKWLANKIGKLSVSMMAQKDQRVKLMNEILCGMLTIKFFGWEKNFSERISEYRNAELGSLKVFTCLTLVNMLIMPLNAFPWVLNGLVEAWVSLRRIENLLQLPETNLDDYYSPGSGNAKLLMNADFDWNCESQTSSALNSSLHSLNFNLKQGQLIGIIGTVGSGKTSLLHAILAEMKKSRGIIELKEINEGFGYVPQEAWIQQGTIQSNILLGKRYEDSKYQEVLEACSLTEDLSIMPNGDETQVGDRGMTLSGGQKARISLARACYQDKQFYLLDDPLSAMDAHVAKHIFNKCIRQLLLGKTVVLCTHQVSYLQDADWIIVMKTGTILKQGPPSEILPSLPSSFIHLSSNDTSSTKPLNSDLSIMKELSAEEESILFPEDLIAEEEREIGTVKFQVYTAYVKAIGGFLAIVIFISMLCMQGTRNASDLWLAYWTAHGNESTLNTTILIRDPLSDWDWDFNKLFSIAREMPNINFYLKIYAIIVGCNSIFTLFRAFLFAYGGIQAATNIHKRLIHQLFQAPTSFFEKNPVGRILNRFSSDLYAIDDSLPFILNIFLAQFFGLIGTIIVTCYSLPWILLLVIPLIAVYLNIQNYYRHTSREIKRLSAVTLSPIYSHFSETLSGLTSIRAFRVETKFRKENEEYLERSQRVLFSSQAAGQWLSFCLQLIGVVLVTGVTLLVIVTPVSISLAGLAISYGLTITGYLGGVVTSFTETEKEMVNAERALEYINGIDTEKWKGTLNVPPDWPSHGCITFSRVYLQYREHLPYSLFGVSFRIEPGEKIGIVGRTGAGKSSLLKVLFRLVEIKKGEILIDDVNIQFVDLKKLRSSMAIIPQDPFLFSGTVKQNIDPEDVHTDAELLQALEQCHLGEIIQNLGGLRGNLILCIDEATASVDFETDALIHQTICQIFHDRTVLTIAHRIETIMYCDRILVMSNAQIEEFDSPNKLLANPESMFYKLANKL</sequence>
<keyword evidence="10 13" id="KW-1133">Transmembrane helix</keyword>
<feature type="domain" description="ABC transporter" evidence="14">
    <location>
        <begin position="1268"/>
        <end position="1475"/>
    </location>
</feature>
<dbReference type="STRING" id="126957.T1JAN3"/>
<dbReference type="InterPro" id="IPR050173">
    <property type="entry name" value="ABC_transporter_C-like"/>
</dbReference>
<dbReference type="OMA" id="PYAWPSQ"/>
<evidence type="ECO:0000256" key="4">
    <source>
        <dbReference type="ARBA" id="ARBA00022448"/>
    </source>
</evidence>
<feature type="transmembrane region" description="Helical" evidence="13">
    <location>
        <begin position="488"/>
        <end position="521"/>
    </location>
</feature>
<feature type="transmembrane region" description="Helical" evidence="13">
    <location>
        <begin position="921"/>
        <end position="940"/>
    </location>
</feature>
<dbReference type="PROSITE" id="PS50929">
    <property type="entry name" value="ABC_TM1F"/>
    <property type="match status" value="2"/>
</dbReference>
<evidence type="ECO:0000256" key="8">
    <source>
        <dbReference type="ARBA" id="ARBA00022840"/>
    </source>
</evidence>
<feature type="transmembrane region" description="Helical" evidence="13">
    <location>
        <begin position="204"/>
        <end position="221"/>
    </location>
</feature>
<dbReference type="GO" id="GO:0005524">
    <property type="term" value="F:ATP binding"/>
    <property type="evidence" value="ECO:0007669"/>
    <property type="project" value="UniProtKB-KW"/>
</dbReference>
<evidence type="ECO:0000256" key="2">
    <source>
        <dbReference type="ARBA" id="ARBA00009726"/>
    </source>
</evidence>
<dbReference type="GO" id="GO:0016887">
    <property type="term" value="F:ATP hydrolysis activity"/>
    <property type="evidence" value="ECO:0007669"/>
    <property type="project" value="InterPro"/>
</dbReference>
<feature type="transmembrane region" description="Helical" evidence="13">
    <location>
        <begin position="1203"/>
        <end position="1224"/>
    </location>
</feature>
<dbReference type="PhylomeDB" id="T1JAN3"/>
<dbReference type="Gene3D" id="3.40.50.300">
    <property type="entry name" value="P-loop containing nucleotide triphosphate hydrolases"/>
    <property type="match status" value="3"/>
</dbReference>
<evidence type="ECO:0000256" key="5">
    <source>
        <dbReference type="ARBA" id="ARBA00022692"/>
    </source>
</evidence>
<feature type="domain" description="ABC transmembrane type-1" evidence="15">
    <location>
        <begin position="371"/>
        <end position="591"/>
    </location>
</feature>
<dbReference type="SUPFAM" id="SSF52540">
    <property type="entry name" value="P-loop containing nucleoside triphosphate hydrolases"/>
    <property type="match status" value="2"/>
</dbReference>
<evidence type="ECO:0000256" key="3">
    <source>
        <dbReference type="ARBA" id="ARBA00012191"/>
    </source>
</evidence>
<name>T1JAN3_STRMM</name>
<evidence type="ECO:0000313" key="17">
    <source>
        <dbReference type="Proteomes" id="UP000014500"/>
    </source>
</evidence>
<keyword evidence="17" id="KW-1185">Reference proteome</keyword>
<dbReference type="FunFam" id="1.20.1560.10:FF:000113">
    <property type="entry name" value="ABC transporter, putative"/>
    <property type="match status" value="1"/>
</dbReference>
<dbReference type="InterPro" id="IPR036640">
    <property type="entry name" value="ABC1_TM_sf"/>
</dbReference>
<dbReference type="Pfam" id="PF00005">
    <property type="entry name" value="ABC_tran"/>
    <property type="match status" value="2"/>
</dbReference>
<protein>
    <recommendedName>
        <fullName evidence="3">ABC-type xenobiotic transporter</fullName>
        <ecNumber evidence="3">7.6.2.2</ecNumber>
    </recommendedName>
</protein>
<dbReference type="InterPro" id="IPR003439">
    <property type="entry name" value="ABC_transporter-like_ATP-bd"/>
</dbReference>
<dbReference type="EC" id="7.6.2.2" evidence="3"/>
<dbReference type="InterPro" id="IPR003593">
    <property type="entry name" value="AAA+_ATPase"/>
</dbReference>
<dbReference type="PANTHER" id="PTHR24223">
    <property type="entry name" value="ATP-BINDING CASSETTE SUB-FAMILY C"/>
    <property type="match status" value="1"/>
</dbReference>
<dbReference type="CDD" id="cd18598">
    <property type="entry name" value="ABC_6TM_MRP7_D1_like"/>
    <property type="match status" value="1"/>
</dbReference>
<evidence type="ECO:0000256" key="7">
    <source>
        <dbReference type="ARBA" id="ARBA00022741"/>
    </source>
</evidence>
<feature type="transmembrane region" description="Helical" evidence="13">
    <location>
        <begin position="1176"/>
        <end position="1197"/>
    </location>
</feature>
<keyword evidence="6" id="KW-0677">Repeat</keyword>